<evidence type="ECO:0000313" key="1">
    <source>
        <dbReference type="EMBL" id="ABQ62498.1"/>
    </source>
</evidence>
<dbReference type="EMBL" id="CP000709">
    <property type="protein sequence ID" value="ABQ62498.1"/>
    <property type="molecule type" value="Genomic_DNA"/>
</dbReference>
<dbReference type="HOGENOM" id="CLU_469842_0_0_5"/>
<evidence type="ECO:0000313" key="2">
    <source>
        <dbReference type="Proteomes" id="UP000006383"/>
    </source>
</evidence>
<protein>
    <submittedName>
        <fullName evidence="1">YapH protein</fullName>
    </submittedName>
</protein>
<reference evidence="2" key="1">
    <citation type="journal article" date="2009" name="PLoS ONE">
        <title>Genome degradation in Brucella ovis corresponds with narrowing of its host range and tissue tropism.</title>
        <authorList>
            <person name="Tsolis R.M."/>
            <person name="Seshadri R."/>
            <person name="Santos R.L."/>
            <person name="Sangari F.J."/>
            <person name="Lobo J.M."/>
            <person name="de Jong M.F."/>
            <person name="Ren Q."/>
            <person name="Myers G."/>
            <person name="Brinkac L.M."/>
            <person name="Nelson W.C."/>
            <person name="Deboy R.T."/>
            <person name="Angiuoli S."/>
            <person name="Khouri H."/>
            <person name="Dimitrov G."/>
            <person name="Robinson J.R."/>
            <person name="Mulligan S."/>
            <person name="Walker R.L."/>
            <person name="Elzer P.E."/>
            <person name="Hassan K.A."/>
            <person name="Paulsen I.T."/>
        </authorList>
    </citation>
    <scope>NUCLEOTIDE SEQUENCE [LARGE SCALE GENOMIC DNA]</scope>
    <source>
        <strain evidence="2">ATCC 25840 / 63/290 / NCTC 10512</strain>
    </source>
</reference>
<gene>
    <name evidence="1" type="ordered locus">BOV_A0512</name>
</gene>
<dbReference type="AlphaFoldDB" id="A0A0H3AVC3"/>
<accession>A0A0H3AVC3</accession>
<dbReference type="Proteomes" id="UP000006383">
    <property type="component" value="Chromosome II"/>
</dbReference>
<organism evidence="1 2">
    <name type="scientific">Brucella ovis (strain ATCC 25840 / 63/290 / NCTC 10512)</name>
    <dbReference type="NCBI Taxonomy" id="444178"/>
    <lineage>
        <taxon>Bacteria</taxon>
        <taxon>Pseudomonadati</taxon>
        <taxon>Pseudomonadota</taxon>
        <taxon>Alphaproteobacteria</taxon>
        <taxon>Hyphomicrobiales</taxon>
        <taxon>Brucellaceae</taxon>
        <taxon>Brucella/Ochrobactrum group</taxon>
        <taxon>Brucella</taxon>
    </lineage>
</organism>
<dbReference type="KEGG" id="bov:BOV_A0512"/>
<sequence>MNLEDSGAANDRNTLQATANGTNAANAMVIDADKLETNSDASIGIISNVQTALGDEVSVSARATGGAELPEYRGTINDVITTGIGGDIHGASLSTSENKVIAQASGNSSDNSLSVKANTMDLNGGMGNKADNARISVDLSQNVFGIQKQFGISNAQLGAGKVTASLLNNGDATNADQSASILTDVYGDVIHSTITSGENVLSASAVSNTATNNFAMSGNSVSATTGALNMQVTNADVSSNIGLAGHDGVDGGPFDFHFQGENLGHSGSALTGGMLYIENASSFNRAEKAALEDDGWALNGDRYEKDAAGTPMTGQEYVNFTNNGMDGSLTADSVPAVPSDGGVTIAVDGSTLRLDNNLVVGAARGNVATNGLKVDANALADGFKNEDATAKTTNGLDTQANQTVANFQTVEAPRLTSDVYGSFGISTAEAATISGSTLLVNGNEQNSVAVGNTATNSNDLQAATGVMTTATVVSRQESGAAINASSTQDIFAPAAVDGSTVEMSENKNVSLGIQNDVVNELTVSANTIDTVRPGKAIANAILSGFNEAGDRLEVDDGVEDTVLETPPGQLGEEAFNGIEL</sequence>
<keyword evidence="2" id="KW-1185">Reference proteome</keyword>
<name>A0A0H3AVC3_BRUO2</name>
<proteinExistence type="predicted"/>
<dbReference type="PhylomeDB" id="A0A0H3AVC3"/>